<evidence type="ECO:0000259" key="1">
    <source>
        <dbReference type="PROSITE" id="PS51186"/>
    </source>
</evidence>
<proteinExistence type="predicted"/>
<dbReference type="GO" id="GO:0008999">
    <property type="term" value="F:protein-N-terminal-alanine acetyltransferase activity"/>
    <property type="evidence" value="ECO:0007669"/>
    <property type="project" value="TreeGrafter"/>
</dbReference>
<dbReference type="GO" id="GO:0005737">
    <property type="term" value="C:cytoplasm"/>
    <property type="evidence" value="ECO:0007669"/>
    <property type="project" value="TreeGrafter"/>
</dbReference>
<dbReference type="PANTHER" id="PTHR43441:SF10">
    <property type="entry name" value="ACETYLTRANSFERASE"/>
    <property type="match status" value="1"/>
</dbReference>
<dbReference type="InterPro" id="IPR051908">
    <property type="entry name" value="Ribosomal_N-acetyltransferase"/>
</dbReference>
<comment type="caution">
    <text evidence="2">The sequence shown here is derived from an EMBL/GenBank/DDBJ whole genome shotgun (WGS) entry which is preliminary data.</text>
</comment>
<dbReference type="InterPro" id="IPR000182">
    <property type="entry name" value="GNAT_dom"/>
</dbReference>
<name>A0A2T4UCB7_9ACTN</name>
<dbReference type="PANTHER" id="PTHR43441">
    <property type="entry name" value="RIBOSOMAL-PROTEIN-SERINE ACETYLTRANSFERASE"/>
    <property type="match status" value="1"/>
</dbReference>
<dbReference type="AlphaFoldDB" id="A0A2T4UCB7"/>
<reference evidence="2 3" key="1">
    <citation type="submission" date="2018-03" db="EMBL/GenBank/DDBJ databases">
        <title>Aquarubrobacter algicola gen. nov., sp. nov., a novel actinobacterium isolated from shallow eutrophic lake during the end of cyanobacterial harmful algal blooms.</title>
        <authorList>
            <person name="Chun S.J."/>
        </authorList>
    </citation>
    <scope>NUCLEOTIDE SEQUENCE [LARGE SCALE GENOMIC DNA]</scope>
    <source>
        <strain evidence="2 3">Seoho-28</strain>
    </source>
</reference>
<dbReference type="EMBL" id="PYYB01000004">
    <property type="protein sequence ID" value="PTL54875.1"/>
    <property type="molecule type" value="Genomic_DNA"/>
</dbReference>
<dbReference type="Pfam" id="PF13302">
    <property type="entry name" value="Acetyltransf_3"/>
    <property type="match status" value="1"/>
</dbReference>
<dbReference type="Gene3D" id="3.40.630.30">
    <property type="match status" value="1"/>
</dbReference>
<organism evidence="2 3">
    <name type="scientific">Paraconexibacter algicola</name>
    <dbReference type="NCBI Taxonomy" id="2133960"/>
    <lineage>
        <taxon>Bacteria</taxon>
        <taxon>Bacillati</taxon>
        <taxon>Actinomycetota</taxon>
        <taxon>Thermoleophilia</taxon>
        <taxon>Solirubrobacterales</taxon>
        <taxon>Paraconexibacteraceae</taxon>
        <taxon>Paraconexibacter</taxon>
    </lineage>
</organism>
<feature type="domain" description="N-acetyltransferase" evidence="1">
    <location>
        <begin position="21"/>
        <end position="185"/>
    </location>
</feature>
<sequence length="201" mass="22401">MGSGVPERLVRPAGPLRDERVVLRRWRVEDLPDVHLGMQDPEVPRWTRIPEGNPPHEVRRYLDGQPRAQADGAELVFALADPVDDRFLGSISLLRVVLEEHRAEVGYWLAPWGRGRGVLTSALRLLSRWALTDGGFARLELRIDQRNAPSLAVGERAGYVREGVMRSVQEHRGERIDLVLLSLLPSDLPSAPAPGRAPSIP</sequence>
<evidence type="ECO:0000313" key="2">
    <source>
        <dbReference type="EMBL" id="PTL54875.1"/>
    </source>
</evidence>
<dbReference type="Proteomes" id="UP000240739">
    <property type="component" value="Unassembled WGS sequence"/>
</dbReference>
<dbReference type="SUPFAM" id="SSF55729">
    <property type="entry name" value="Acyl-CoA N-acyltransferases (Nat)"/>
    <property type="match status" value="1"/>
</dbReference>
<protein>
    <submittedName>
        <fullName evidence="2">N-acetyltransferase</fullName>
    </submittedName>
</protein>
<dbReference type="InterPro" id="IPR016181">
    <property type="entry name" value="Acyl_CoA_acyltransferase"/>
</dbReference>
<keyword evidence="3" id="KW-1185">Reference proteome</keyword>
<keyword evidence="2" id="KW-0808">Transferase</keyword>
<accession>A0A2T4UCB7</accession>
<evidence type="ECO:0000313" key="3">
    <source>
        <dbReference type="Proteomes" id="UP000240739"/>
    </source>
</evidence>
<dbReference type="PROSITE" id="PS51186">
    <property type="entry name" value="GNAT"/>
    <property type="match status" value="1"/>
</dbReference>
<gene>
    <name evidence="2" type="ORF">C7Y72_20055</name>
</gene>
<dbReference type="GO" id="GO:1990189">
    <property type="term" value="F:protein N-terminal-serine acetyltransferase activity"/>
    <property type="evidence" value="ECO:0007669"/>
    <property type="project" value="TreeGrafter"/>
</dbReference>